<feature type="domain" description="Purine catabolism PurC-like" evidence="1">
    <location>
        <begin position="8"/>
        <end position="125"/>
    </location>
</feature>
<name>A0A0H3J6W3_CLOPA</name>
<protein>
    <submittedName>
        <fullName evidence="3">Putative CdaR family transcriptional regulator</fullName>
    </submittedName>
    <submittedName>
        <fullName evidence="4">Transcriptional regulator, PucR family</fullName>
    </submittedName>
</protein>
<dbReference type="Pfam" id="PF13556">
    <property type="entry name" value="HTH_30"/>
    <property type="match status" value="1"/>
</dbReference>
<reference evidence="4" key="2">
    <citation type="submission" date="2015-10" db="EMBL/GenBank/DDBJ databases">
        <title>Improved Draft Genome Sequence of Clostridium pasteurianum Strain ATCC 6013 (DSM 525) Using a Hybrid Next-Generation Sequencing Approach.</title>
        <authorList>
            <person name="Pyne M.E."/>
            <person name="Utturkar S.M."/>
            <person name="Brown S.D."/>
            <person name="Moo-Young M."/>
            <person name="Chung D.A."/>
            <person name="Chou P.C."/>
        </authorList>
    </citation>
    <scope>NUCLEOTIDE SEQUENCE</scope>
    <source>
        <strain evidence="4">ATCC 6013</strain>
    </source>
</reference>
<dbReference type="KEGG" id="cpae:CPAST_c31430"/>
<proteinExistence type="predicted"/>
<dbReference type="Proteomes" id="UP000030905">
    <property type="component" value="Chromosome"/>
</dbReference>
<evidence type="ECO:0000313" key="6">
    <source>
        <dbReference type="Proteomes" id="UP000030905"/>
    </source>
</evidence>
<dbReference type="EMBL" id="CP009268">
    <property type="protein sequence ID" value="AJA53197.1"/>
    <property type="molecule type" value="Genomic_DNA"/>
</dbReference>
<gene>
    <name evidence="3" type="ORF">CLPA_c31430</name>
    <name evidence="4" type="ORF">CP6013_00042</name>
</gene>
<dbReference type="InterPro" id="IPR025736">
    <property type="entry name" value="PucR_C-HTH_dom"/>
</dbReference>
<dbReference type="eggNOG" id="COG2508">
    <property type="taxonomic scope" value="Bacteria"/>
</dbReference>
<evidence type="ECO:0000313" key="5">
    <source>
        <dbReference type="Proteomes" id="UP000028042"/>
    </source>
</evidence>
<dbReference type="Gene3D" id="1.10.10.2840">
    <property type="entry name" value="PucR C-terminal helix-turn-helix domain"/>
    <property type="match status" value="1"/>
</dbReference>
<dbReference type="InterPro" id="IPR042070">
    <property type="entry name" value="PucR_C-HTH_sf"/>
</dbReference>
<dbReference type="InterPro" id="IPR051448">
    <property type="entry name" value="CdaR-like_regulators"/>
</dbReference>
<dbReference type="PANTHER" id="PTHR33744:SF1">
    <property type="entry name" value="DNA-BINDING TRANSCRIPTIONAL ACTIVATOR ADER"/>
    <property type="match status" value="1"/>
</dbReference>
<dbReference type="PATRIC" id="fig|1262449.3.peg.2414"/>
<dbReference type="Pfam" id="PF07905">
    <property type="entry name" value="PucR"/>
    <property type="match status" value="1"/>
</dbReference>
<organism evidence="3 6">
    <name type="scientific">Clostridium pasteurianum DSM 525 = ATCC 6013</name>
    <dbReference type="NCBI Taxonomy" id="1262449"/>
    <lineage>
        <taxon>Bacteria</taxon>
        <taxon>Bacillati</taxon>
        <taxon>Bacillota</taxon>
        <taxon>Clostridia</taxon>
        <taxon>Eubacteriales</taxon>
        <taxon>Clostridiaceae</taxon>
        <taxon>Clostridium</taxon>
    </lineage>
</organism>
<dbReference type="PANTHER" id="PTHR33744">
    <property type="entry name" value="CARBOHYDRATE DIACID REGULATOR"/>
    <property type="match status" value="1"/>
</dbReference>
<dbReference type="EMBL" id="JPGY02000001">
    <property type="protein sequence ID" value="KRU10795.1"/>
    <property type="molecule type" value="Genomic_DNA"/>
</dbReference>
<dbReference type="AlphaFoldDB" id="A0A0H3J6W3"/>
<keyword evidence="6" id="KW-1185">Reference proteome</keyword>
<feature type="domain" description="PucR C-terminal helix-turn-helix" evidence="2">
    <location>
        <begin position="328"/>
        <end position="383"/>
    </location>
</feature>
<evidence type="ECO:0000259" key="2">
    <source>
        <dbReference type="Pfam" id="PF13556"/>
    </source>
</evidence>
<evidence type="ECO:0000313" key="3">
    <source>
        <dbReference type="EMBL" id="AJA53197.1"/>
    </source>
</evidence>
<evidence type="ECO:0000313" key="4">
    <source>
        <dbReference type="EMBL" id="KRU10795.1"/>
    </source>
</evidence>
<accession>A0A0H3J6W3</accession>
<dbReference type="Proteomes" id="UP000028042">
    <property type="component" value="Unassembled WGS sequence"/>
</dbReference>
<dbReference type="KEGG" id="cpat:CLPA_c31430"/>
<sequence length="390" mass="45256">MAFMVRNIVELNLLEGAKIVAGEKGISNEILWVNLMEILDALDSLQKGELLITTGYEIDNESQFKDLIPKLKKRGLCGIVIQTGYYIDEIPEYIKESGDRYDFPVIELPPNLTFSTIMHVLIENINNQSNIQDNSDVFNLRNKLNNILNSSRNNYINKMIENKEESKVYLLLMSVYYDNAAITNNMILKSINRLKEYLVSVSSEVEIEWFGEKILFIISLKKEITFQDISFNISKILNNLSNELQIKLFIGASILKDIDNLIGAFNDCIASQQMLEKIGAKRGVCSFEDIEIIKLLESMRNNDYAIDFSYSILKPIENYDNSHKSYYMDTLKLYLMNECNISDTSNKLFIHRHTLKNRLNKISELSEIDFKSYYSRMKFSIALFIYDYFM</sequence>
<reference evidence="4 5" key="3">
    <citation type="journal article" name="Genome Announc.">
        <title>Improved Draft Genome Sequence of Clostridium pasteurianum Strain ATCC 6013 (DSM 525) Using a Hybrid Next-Generation Sequencing Approach.</title>
        <authorList>
            <person name="Pyne M.E."/>
            <person name="Utturkar S."/>
            <person name="Brown S.D."/>
            <person name="Moo-Young M."/>
            <person name="Chung D.A."/>
            <person name="Chou C.P."/>
        </authorList>
    </citation>
    <scope>NUCLEOTIDE SEQUENCE [LARGE SCALE GENOMIC DNA]</scope>
    <source>
        <strain evidence="4 5">ATCC 6013</strain>
    </source>
</reference>
<dbReference type="InterPro" id="IPR012914">
    <property type="entry name" value="PucR_dom"/>
</dbReference>
<reference evidence="3 6" key="1">
    <citation type="journal article" date="2015" name="Genome Announc.">
        <title>Complete Genome Sequence of the Nitrogen-Fixing and Solvent-Producing Clostridium pasteurianum DSM 525.</title>
        <authorList>
            <person name="Poehlein A."/>
            <person name="Grosse-Honebrink A."/>
            <person name="Zhang Y."/>
            <person name="Minton N.P."/>
            <person name="Daniel R."/>
        </authorList>
    </citation>
    <scope>NUCLEOTIDE SEQUENCE [LARGE SCALE GENOMIC DNA]</scope>
    <source>
        <strain evidence="3">DSM 525</strain>
        <strain evidence="6">DSM 525 / ATCC 6013</strain>
    </source>
</reference>
<evidence type="ECO:0000259" key="1">
    <source>
        <dbReference type="Pfam" id="PF07905"/>
    </source>
</evidence>